<accession>A0A1H8B0S1</accession>
<keyword evidence="1" id="KW-1133">Transmembrane helix</keyword>
<evidence type="ECO:0000256" key="2">
    <source>
        <dbReference type="SAM" id="SignalP"/>
    </source>
</evidence>
<keyword evidence="4" id="KW-1185">Reference proteome</keyword>
<evidence type="ECO:0000313" key="3">
    <source>
        <dbReference type="EMBL" id="SEM75698.1"/>
    </source>
</evidence>
<gene>
    <name evidence="3" type="ORF">SAMN04489760_1434</name>
</gene>
<dbReference type="NCBIfam" id="TIGR03370">
    <property type="entry name" value="VPLPA-CTERM"/>
    <property type="match status" value="1"/>
</dbReference>
<proteinExistence type="predicted"/>
<evidence type="ECO:0000256" key="1">
    <source>
        <dbReference type="SAM" id="Phobius"/>
    </source>
</evidence>
<feature type="transmembrane region" description="Helical" evidence="1">
    <location>
        <begin position="174"/>
        <end position="193"/>
    </location>
</feature>
<dbReference type="AlphaFoldDB" id="A0A1H8B0S1"/>
<name>A0A1H8B0S1_9BACT</name>
<dbReference type="InterPro" id="IPR022472">
    <property type="entry name" value="VPLPA-CTERM"/>
</dbReference>
<evidence type="ECO:0000313" key="4">
    <source>
        <dbReference type="Proteomes" id="UP000198744"/>
    </source>
</evidence>
<keyword evidence="1" id="KW-0472">Membrane</keyword>
<feature type="chain" id="PRO_5011766173" evidence="2">
    <location>
        <begin position="26"/>
        <end position="199"/>
    </location>
</feature>
<organism evidence="3 4">
    <name type="scientific">Syntrophus gentianae</name>
    <dbReference type="NCBI Taxonomy" id="43775"/>
    <lineage>
        <taxon>Bacteria</taxon>
        <taxon>Pseudomonadati</taxon>
        <taxon>Thermodesulfobacteriota</taxon>
        <taxon>Syntrophia</taxon>
        <taxon>Syntrophales</taxon>
        <taxon>Syntrophaceae</taxon>
        <taxon>Syntrophus</taxon>
    </lineage>
</organism>
<dbReference type="EMBL" id="FOBS01000043">
    <property type="protein sequence ID" value="SEM75698.1"/>
    <property type="molecule type" value="Genomic_DNA"/>
</dbReference>
<keyword evidence="2" id="KW-0732">Signal</keyword>
<reference evidence="3 4" key="1">
    <citation type="submission" date="2016-10" db="EMBL/GenBank/DDBJ databases">
        <authorList>
            <person name="de Groot N.N."/>
        </authorList>
    </citation>
    <scope>NUCLEOTIDE SEQUENCE [LARGE SCALE GENOMIC DNA]</scope>
    <source>
        <strain evidence="3 4">DSM 8423</strain>
    </source>
</reference>
<dbReference type="RefSeq" id="WP_093884810.1">
    <property type="nucleotide sequence ID" value="NZ_FOBS01000043.1"/>
</dbReference>
<feature type="signal peptide" evidence="2">
    <location>
        <begin position="1"/>
        <end position="25"/>
    </location>
</feature>
<dbReference type="Proteomes" id="UP000198744">
    <property type="component" value="Unassembled WGS sequence"/>
</dbReference>
<protein>
    <submittedName>
        <fullName evidence="3">VPLPA-CTERM protein sorting domain-containing protein</fullName>
    </submittedName>
</protein>
<sequence length="199" mass="21450">MKKHYVMTAFMVLTAVFFLVNSSQATLWDFNGLTVGTNINGVNLGGVTITAPDNYVGVIGSQSFNVTNGICASSWSAGMTLKLTFDSLVKSVSIYGGDYGGDSDRFSMTAYDALDNQIAFADTGSYNGIDPNYPVSGWYGDYRYLAVSANDIKSVVLTQVTWGCIWDNLDTTPVPIPAAFWLLGSGLLGLVGLKKKFRK</sequence>
<keyword evidence="1" id="KW-0812">Transmembrane</keyword>